<keyword evidence="3" id="KW-1185">Reference proteome</keyword>
<reference evidence="2" key="1">
    <citation type="submission" date="2021-01" db="EMBL/GenBank/DDBJ databases">
        <authorList>
            <consortium name="Genoscope - CEA"/>
            <person name="William W."/>
        </authorList>
    </citation>
    <scope>NUCLEOTIDE SEQUENCE</scope>
</reference>
<dbReference type="GO" id="GO:0007264">
    <property type="term" value="P:small GTPase-mediated signal transduction"/>
    <property type="evidence" value="ECO:0007669"/>
    <property type="project" value="TreeGrafter"/>
</dbReference>
<dbReference type="SMART" id="SM00324">
    <property type="entry name" value="RhoGAP"/>
    <property type="match status" value="1"/>
</dbReference>
<evidence type="ECO:0000313" key="2">
    <source>
        <dbReference type="EMBL" id="CAD8077507.1"/>
    </source>
</evidence>
<evidence type="ECO:0000313" key="3">
    <source>
        <dbReference type="Proteomes" id="UP000692954"/>
    </source>
</evidence>
<dbReference type="Proteomes" id="UP000692954">
    <property type="component" value="Unassembled WGS sequence"/>
</dbReference>
<dbReference type="PANTHER" id="PTHR45808">
    <property type="entry name" value="RHO GTPASE-ACTIVATING PROTEIN 68F"/>
    <property type="match status" value="1"/>
</dbReference>
<sequence>MNDIRQENIITKSYNIETVIEQNYLKIYLNEESYQQFAVEYLLDCLNISVNKVVIIIKYVSLFEFIKENLILDIIRKAPKLHSIFILGDNQVDEYKEKNIFRIESLKEIGNILIGLEKKNSFLNEKLNKYGVPIILQELLKYYKNNMQHEGLFRKCAINSEIHELLNEVKGYNFTRIKDANPHLVACTLKQYLSQLEISLINCDQVFQKELNAFNVINNLSEINARIFYMICSFLQEVAKFEGQNKMNLKSLGILITPSLVKFSNECENPLEKMNKAIMFIQRFLENFHRFVPNFHYEELLEIEEDEIEQQLEDLDLKKEWEQLNKKKQHK</sequence>
<organism evidence="2 3">
    <name type="scientific">Paramecium sonneborni</name>
    <dbReference type="NCBI Taxonomy" id="65129"/>
    <lineage>
        <taxon>Eukaryota</taxon>
        <taxon>Sar</taxon>
        <taxon>Alveolata</taxon>
        <taxon>Ciliophora</taxon>
        <taxon>Intramacronucleata</taxon>
        <taxon>Oligohymenophorea</taxon>
        <taxon>Peniculida</taxon>
        <taxon>Parameciidae</taxon>
        <taxon>Paramecium</taxon>
    </lineage>
</organism>
<accession>A0A8S1MB61</accession>
<dbReference type="PROSITE" id="PS50238">
    <property type="entry name" value="RHOGAP"/>
    <property type="match status" value="1"/>
</dbReference>
<comment type="caution">
    <text evidence="2">The sequence shown here is derived from an EMBL/GenBank/DDBJ whole genome shotgun (WGS) entry which is preliminary data.</text>
</comment>
<dbReference type="EMBL" id="CAJJDN010000036">
    <property type="protein sequence ID" value="CAD8077507.1"/>
    <property type="molecule type" value="Genomic_DNA"/>
</dbReference>
<evidence type="ECO:0000259" key="1">
    <source>
        <dbReference type="PROSITE" id="PS50238"/>
    </source>
</evidence>
<name>A0A8S1MB61_9CILI</name>
<dbReference type="OrthoDB" id="185175at2759"/>
<proteinExistence type="predicted"/>
<protein>
    <recommendedName>
        <fullName evidence="1">Rho-GAP domain-containing protein</fullName>
    </recommendedName>
</protein>
<feature type="domain" description="Rho-GAP" evidence="1">
    <location>
        <begin position="121"/>
        <end position="292"/>
    </location>
</feature>
<gene>
    <name evidence="2" type="ORF">PSON_ATCC_30995.1.T0360164</name>
</gene>
<dbReference type="AlphaFoldDB" id="A0A8S1MB61"/>
<dbReference type="GO" id="GO:0005737">
    <property type="term" value="C:cytoplasm"/>
    <property type="evidence" value="ECO:0007669"/>
    <property type="project" value="TreeGrafter"/>
</dbReference>
<dbReference type="GO" id="GO:0005096">
    <property type="term" value="F:GTPase activator activity"/>
    <property type="evidence" value="ECO:0007669"/>
    <property type="project" value="TreeGrafter"/>
</dbReference>
<dbReference type="CDD" id="cd00159">
    <property type="entry name" value="RhoGAP"/>
    <property type="match status" value="1"/>
</dbReference>
<dbReference type="Pfam" id="PF00620">
    <property type="entry name" value="RhoGAP"/>
    <property type="match status" value="1"/>
</dbReference>
<dbReference type="PANTHER" id="PTHR45808:SF2">
    <property type="entry name" value="RHO GTPASE-ACTIVATING PROTEIN 68F"/>
    <property type="match status" value="1"/>
</dbReference>
<dbReference type="InterPro" id="IPR000198">
    <property type="entry name" value="RhoGAP_dom"/>
</dbReference>